<name>A0A936NCG7_9ACTN</name>
<sequence>MLGDDQVVAAVLGATELVELRSGLAKPVRRQGILHLRDTAESPLEVELSVTPPARPRARIVVERSESA</sequence>
<accession>A0A936NCG7</accession>
<dbReference type="Proteomes" id="UP000727993">
    <property type="component" value="Unassembled WGS sequence"/>
</dbReference>
<gene>
    <name evidence="1" type="ORF">IPN02_10025</name>
</gene>
<organism evidence="1 2">
    <name type="scientific">Candidatus Neomicrothrix subdominans</name>
    <dbReference type="NCBI Taxonomy" id="2954438"/>
    <lineage>
        <taxon>Bacteria</taxon>
        <taxon>Bacillati</taxon>
        <taxon>Actinomycetota</taxon>
        <taxon>Acidimicrobiia</taxon>
        <taxon>Acidimicrobiales</taxon>
        <taxon>Microthrixaceae</taxon>
        <taxon>Candidatus Neomicrothrix</taxon>
    </lineage>
</organism>
<dbReference type="EMBL" id="JADJZA010000006">
    <property type="protein sequence ID" value="MBK9297151.1"/>
    <property type="molecule type" value="Genomic_DNA"/>
</dbReference>
<protein>
    <submittedName>
        <fullName evidence="1">Uncharacterized protein</fullName>
    </submittedName>
</protein>
<proteinExistence type="predicted"/>
<evidence type="ECO:0000313" key="1">
    <source>
        <dbReference type="EMBL" id="MBK9297151.1"/>
    </source>
</evidence>
<reference evidence="1 2" key="1">
    <citation type="submission" date="2020-10" db="EMBL/GenBank/DDBJ databases">
        <title>Connecting structure to function with the recovery of over 1000 high-quality activated sludge metagenome-assembled genomes encoding full-length rRNA genes using long-read sequencing.</title>
        <authorList>
            <person name="Singleton C.M."/>
            <person name="Petriglieri F."/>
            <person name="Kristensen J.M."/>
            <person name="Kirkegaard R.H."/>
            <person name="Michaelsen T.Y."/>
            <person name="Andersen M.H."/>
            <person name="Karst S.M."/>
            <person name="Dueholm M.S."/>
            <person name="Nielsen P.H."/>
            <person name="Albertsen M."/>
        </authorList>
    </citation>
    <scope>NUCLEOTIDE SEQUENCE [LARGE SCALE GENOMIC DNA]</scope>
    <source>
        <strain evidence="1">Lyne_18-Q3-R50-59_MAXAC.006</strain>
    </source>
</reference>
<comment type="caution">
    <text evidence="1">The sequence shown here is derived from an EMBL/GenBank/DDBJ whole genome shotgun (WGS) entry which is preliminary data.</text>
</comment>
<dbReference type="AlphaFoldDB" id="A0A936NCG7"/>
<evidence type="ECO:0000313" key="2">
    <source>
        <dbReference type="Proteomes" id="UP000727993"/>
    </source>
</evidence>